<sequence>MADQRHSERTLRELNPRGCALLIPLNAPDRAGLQTQAAQARGLADAVEVRLDQLAELPELIKNGDFAWLNQIREAASTPIIGTIRTAGQGGNCELDFWDYAEAVAELAKHCEFVDLEWDSEMPEPILQGLITAIQNGGAAVILSVHHWEEMPPMADVDSFFNKARINGVNIAKIAVMPDNLPQVAQLLQVLARNQNGPMETLAIAMGPLGSVSRAVGHLFGNCATFAALPGTEGSAPGQLPAERLAGVLDSLAGLIPPA</sequence>
<keyword evidence="6" id="KW-1185">Reference proteome</keyword>
<evidence type="ECO:0000313" key="5">
    <source>
        <dbReference type="EMBL" id="OKL46598.1"/>
    </source>
</evidence>
<evidence type="ECO:0000313" key="6">
    <source>
        <dbReference type="Proteomes" id="UP000186785"/>
    </source>
</evidence>
<dbReference type="InterPro" id="IPR050146">
    <property type="entry name" value="Type-I_3-dehydroquinase"/>
</dbReference>
<protein>
    <recommendedName>
        <fullName evidence="2">3-dehydroquinate dehydratase</fullName>
        <ecNumber evidence="2">4.2.1.10</ecNumber>
    </recommendedName>
</protein>
<dbReference type="GO" id="GO:0003855">
    <property type="term" value="F:3-dehydroquinate dehydratase activity"/>
    <property type="evidence" value="ECO:0007669"/>
    <property type="project" value="UniProtKB-EC"/>
</dbReference>
<dbReference type="Proteomes" id="UP000186785">
    <property type="component" value="Unassembled WGS sequence"/>
</dbReference>
<accession>A0A1Q5PK56</accession>
<dbReference type="Gene3D" id="3.20.20.70">
    <property type="entry name" value="Aldolase class I"/>
    <property type="match status" value="1"/>
</dbReference>
<evidence type="ECO:0000256" key="2">
    <source>
        <dbReference type="ARBA" id="ARBA00012060"/>
    </source>
</evidence>
<dbReference type="PANTHER" id="PTHR43699">
    <property type="entry name" value="3-DEHYDROQUINATE DEHYDRATASE"/>
    <property type="match status" value="1"/>
</dbReference>
<gene>
    <name evidence="5" type="ORF">BSR29_07180</name>
</gene>
<organism evidence="5 6">
    <name type="scientific">Boudabousia liubingyangii</name>
    <dbReference type="NCBI Taxonomy" id="1921764"/>
    <lineage>
        <taxon>Bacteria</taxon>
        <taxon>Bacillati</taxon>
        <taxon>Actinomycetota</taxon>
        <taxon>Actinomycetes</taxon>
        <taxon>Actinomycetales</taxon>
        <taxon>Actinomycetaceae</taxon>
        <taxon>Boudabousia</taxon>
    </lineage>
</organism>
<dbReference type="STRING" id="1921764.BSR28_05100"/>
<evidence type="ECO:0000256" key="4">
    <source>
        <dbReference type="ARBA" id="ARBA00023270"/>
    </source>
</evidence>
<comment type="catalytic activity">
    <reaction evidence="1">
        <text>3-dehydroquinate = 3-dehydroshikimate + H2O</text>
        <dbReference type="Rhea" id="RHEA:21096"/>
        <dbReference type="ChEBI" id="CHEBI:15377"/>
        <dbReference type="ChEBI" id="CHEBI:16630"/>
        <dbReference type="ChEBI" id="CHEBI:32364"/>
        <dbReference type="EC" id="4.2.1.10"/>
    </reaction>
</comment>
<keyword evidence="3" id="KW-0456">Lyase</keyword>
<dbReference type="PANTHER" id="PTHR43699:SF1">
    <property type="entry name" value="3-DEHYDROQUINATE DEHYDRATASE"/>
    <property type="match status" value="1"/>
</dbReference>
<dbReference type="OrthoDB" id="9813659at2"/>
<name>A0A1Q5PK56_9ACTO</name>
<dbReference type="EC" id="4.2.1.10" evidence="2"/>
<dbReference type="RefSeq" id="WP_073709623.1">
    <property type="nucleotide sequence ID" value="NZ_MQSV01000005.1"/>
</dbReference>
<keyword evidence="4" id="KW-0704">Schiff base</keyword>
<proteinExistence type="predicted"/>
<evidence type="ECO:0000256" key="3">
    <source>
        <dbReference type="ARBA" id="ARBA00023239"/>
    </source>
</evidence>
<dbReference type="AlphaFoldDB" id="A0A1Q5PK56"/>
<dbReference type="Pfam" id="PF01487">
    <property type="entry name" value="DHquinase_I"/>
    <property type="match status" value="1"/>
</dbReference>
<reference evidence="5 6" key="1">
    <citation type="submission" date="2016-11" db="EMBL/GenBank/DDBJ databases">
        <title>Actinomyces gypaetusis sp. nov. isolated from the vulture Gypaetus barbatus in Qinghai Tibet Plateau China.</title>
        <authorList>
            <person name="Meng X."/>
        </authorList>
    </citation>
    <scope>NUCLEOTIDE SEQUENCE [LARGE SCALE GENOMIC DNA]</scope>
    <source>
        <strain evidence="5 6">VUL4_2</strain>
    </source>
</reference>
<dbReference type="CDD" id="cd00502">
    <property type="entry name" value="DHQase_I"/>
    <property type="match status" value="1"/>
</dbReference>
<dbReference type="GO" id="GO:0046279">
    <property type="term" value="P:3,4-dihydroxybenzoate biosynthetic process"/>
    <property type="evidence" value="ECO:0007669"/>
    <property type="project" value="TreeGrafter"/>
</dbReference>
<dbReference type="InterPro" id="IPR013785">
    <property type="entry name" value="Aldolase_TIM"/>
</dbReference>
<dbReference type="SUPFAM" id="SSF51569">
    <property type="entry name" value="Aldolase"/>
    <property type="match status" value="1"/>
</dbReference>
<comment type="caution">
    <text evidence="5">The sequence shown here is derived from an EMBL/GenBank/DDBJ whole genome shotgun (WGS) entry which is preliminary data.</text>
</comment>
<evidence type="ECO:0000256" key="1">
    <source>
        <dbReference type="ARBA" id="ARBA00001864"/>
    </source>
</evidence>
<dbReference type="EMBL" id="MQSV01000005">
    <property type="protein sequence ID" value="OKL46598.1"/>
    <property type="molecule type" value="Genomic_DNA"/>
</dbReference>
<dbReference type="InterPro" id="IPR001381">
    <property type="entry name" value="DHquinase_I"/>
</dbReference>